<dbReference type="HOGENOM" id="CLU_397855_0_0_10"/>
<dbReference type="InterPro" id="IPR033403">
    <property type="entry name" value="DUF5110"/>
</dbReference>
<dbReference type="SUPFAM" id="SSF74650">
    <property type="entry name" value="Galactose mutarotase-like"/>
    <property type="match status" value="1"/>
</dbReference>
<proteinExistence type="inferred from homology"/>
<dbReference type="CDD" id="cd06592">
    <property type="entry name" value="GH31_NET37"/>
    <property type="match status" value="1"/>
</dbReference>
<evidence type="ECO:0000313" key="8">
    <source>
        <dbReference type="Proteomes" id="UP000008461"/>
    </source>
</evidence>
<dbReference type="PANTHER" id="PTHR43863:SF2">
    <property type="entry name" value="MALTASE-GLUCOAMYLASE"/>
    <property type="match status" value="1"/>
</dbReference>
<dbReference type="EC" id="3.2.1.20" evidence="7"/>
<dbReference type="InterPro" id="IPR051816">
    <property type="entry name" value="Glycosyl_Hydrolase_31"/>
</dbReference>
<evidence type="ECO:0000259" key="4">
    <source>
        <dbReference type="Pfam" id="PF13802"/>
    </source>
</evidence>
<dbReference type="InterPro" id="IPR048395">
    <property type="entry name" value="Glyco_hydro_31_C"/>
</dbReference>
<dbReference type="PANTHER" id="PTHR43863">
    <property type="entry name" value="HYDROLASE, PUTATIVE (AFU_ORTHOLOGUE AFUA_1G03140)-RELATED"/>
    <property type="match status" value="1"/>
</dbReference>
<dbReference type="AlphaFoldDB" id="F4L121"/>
<dbReference type="Pfam" id="PF21365">
    <property type="entry name" value="Glyco_hydro_31_3rd"/>
    <property type="match status" value="1"/>
</dbReference>
<dbReference type="EMBL" id="CP002691">
    <property type="protein sequence ID" value="AEE51608.1"/>
    <property type="molecule type" value="Genomic_DNA"/>
</dbReference>
<dbReference type="SUPFAM" id="SSF51445">
    <property type="entry name" value="(Trans)glycosidases"/>
    <property type="match status" value="1"/>
</dbReference>
<dbReference type="KEGG" id="hhy:Halhy_3756"/>
<dbReference type="Gene3D" id="3.20.20.80">
    <property type="entry name" value="Glycosidases"/>
    <property type="match status" value="1"/>
</dbReference>
<evidence type="ECO:0000256" key="2">
    <source>
        <dbReference type="RuleBase" id="RU361185"/>
    </source>
</evidence>
<evidence type="ECO:0000256" key="1">
    <source>
        <dbReference type="ARBA" id="ARBA00007806"/>
    </source>
</evidence>
<feature type="domain" description="Glycosyl hydrolase family 31 C-terminal" evidence="6">
    <location>
        <begin position="587"/>
        <end position="654"/>
    </location>
</feature>
<comment type="similarity">
    <text evidence="1 2">Belongs to the glycosyl hydrolase 31 family.</text>
</comment>
<dbReference type="GO" id="GO:0030246">
    <property type="term" value="F:carbohydrate binding"/>
    <property type="evidence" value="ECO:0007669"/>
    <property type="project" value="InterPro"/>
</dbReference>
<organism evidence="7 8">
    <name type="scientific">Haliscomenobacter hydrossis (strain ATCC 27775 / DSM 1100 / LMG 10767 / O)</name>
    <dbReference type="NCBI Taxonomy" id="760192"/>
    <lineage>
        <taxon>Bacteria</taxon>
        <taxon>Pseudomonadati</taxon>
        <taxon>Bacteroidota</taxon>
        <taxon>Saprospiria</taxon>
        <taxon>Saprospirales</taxon>
        <taxon>Haliscomenobacteraceae</taxon>
        <taxon>Haliscomenobacter</taxon>
    </lineage>
</organism>
<evidence type="ECO:0000259" key="6">
    <source>
        <dbReference type="Pfam" id="PF21365"/>
    </source>
</evidence>
<feature type="domain" description="Glycoside hydrolase family 31 N-terminal" evidence="4">
    <location>
        <begin position="107"/>
        <end position="176"/>
    </location>
</feature>
<feature type="domain" description="Glycoside hydrolase family 31 TIM barrel" evidence="3">
    <location>
        <begin position="247"/>
        <end position="541"/>
    </location>
</feature>
<dbReference type="InterPro" id="IPR025887">
    <property type="entry name" value="Glyco_hydro_31_N_dom"/>
</dbReference>
<reference evidence="7 8" key="1">
    <citation type="journal article" date="2011" name="Stand. Genomic Sci.">
        <title>Complete genome sequence of Haliscomenobacter hydrossis type strain (O).</title>
        <authorList>
            <consortium name="US DOE Joint Genome Institute (JGI-PGF)"/>
            <person name="Daligault H."/>
            <person name="Lapidus A."/>
            <person name="Zeytun A."/>
            <person name="Nolan M."/>
            <person name="Lucas S."/>
            <person name="Del Rio T.G."/>
            <person name="Tice H."/>
            <person name="Cheng J.F."/>
            <person name="Tapia R."/>
            <person name="Han C."/>
            <person name="Goodwin L."/>
            <person name="Pitluck S."/>
            <person name="Liolios K."/>
            <person name="Pagani I."/>
            <person name="Ivanova N."/>
            <person name="Huntemann M."/>
            <person name="Mavromatis K."/>
            <person name="Mikhailova N."/>
            <person name="Pati A."/>
            <person name="Chen A."/>
            <person name="Palaniappan K."/>
            <person name="Land M."/>
            <person name="Hauser L."/>
            <person name="Brambilla E.M."/>
            <person name="Rohde M."/>
            <person name="Verbarg S."/>
            <person name="Goker M."/>
            <person name="Bristow J."/>
            <person name="Eisen J.A."/>
            <person name="Markowitz V."/>
            <person name="Hugenholtz P."/>
            <person name="Kyrpides N.C."/>
            <person name="Klenk H.P."/>
            <person name="Woyke T."/>
        </authorList>
    </citation>
    <scope>NUCLEOTIDE SEQUENCE [LARGE SCALE GENOMIC DNA]</scope>
    <source>
        <strain evidence="8">ATCC 27775 / DSM 1100 / LMG 10767 / O</strain>
    </source>
</reference>
<dbReference type="InterPro" id="IPR013780">
    <property type="entry name" value="Glyco_hydro_b"/>
</dbReference>
<dbReference type="Gene3D" id="2.60.40.1760">
    <property type="entry name" value="glycosyl hydrolase (family 31)"/>
    <property type="match status" value="1"/>
</dbReference>
<dbReference type="GO" id="GO:0005975">
    <property type="term" value="P:carbohydrate metabolic process"/>
    <property type="evidence" value="ECO:0007669"/>
    <property type="project" value="InterPro"/>
</dbReference>
<dbReference type="InterPro" id="IPR000322">
    <property type="entry name" value="Glyco_hydro_31_TIM"/>
</dbReference>
<evidence type="ECO:0000259" key="5">
    <source>
        <dbReference type="Pfam" id="PF17137"/>
    </source>
</evidence>
<reference key="2">
    <citation type="submission" date="2011-04" db="EMBL/GenBank/DDBJ databases">
        <title>Complete sequence of chromosome of Haliscomenobacter hydrossis DSM 1100.</title>
        <authorList>
            <consortium name="US DOE Joint Genome Institute (JGI-PGF)"/>
            <person name="Lucas S."/>
            <person name="Han J."/>
            <person name="Lapidus A."/>
            <person name="Bruce D."/>
            <person name="Goodwin L."/>
            <person name="Pitluck S."/>
            <person name="Peters L."/>
            <person name="Kyrpides N."/>
            <person name="Mavromatis K."/>
            <person name="Ivanova N."/>
            <person name="Ovchinnikova G."/>
            <person name="Pagani I."/>
            <person name="Daligault H."/>
            <person name="Detter J.C."/>
            <person name="Han C."/>
            <person name="Land M."/>
            <person name="Hauser L."/>
            <person name="Markowitz V."/>
            <person name="Cheng J.-F."/>
            <person name="Hugenholtz P."/>
            <person name="Woyke T."/>
            <person name="Wu D."/>
            <person name="Verbarg S."/>
            <person name="Frueling A."/>
            <person name="Brambilla E."/>
            <person name="Klenk H.-P."/>
            <person name="Eisen J.A."/>
        </authorList>
    </citation>
    <scope>NUCLEOTIDE SEQUENCE</scope>
    <source>
        <strain>DSM 1100</strain>
    </source>
</reference>
<dbReference type="SUPFAM" id="SSF51011">
    <property type="entry name" value="Glycosyl hydrolase domain"/>
    <property type="match status" value="1"/>
</dbReference>
<protein>
    <submittedName>
        <fullName evidence="7">Alpha-glucosidase</fullName>
        <ecNumber evidence="7">3.2.1.20</ecNumber>
    </submittedName>
</protein>
<evidence type="ECO:0000259" key="3">
    <source>
        <dbReference type="Pfam" id="PF01055"/>
    </source>
</evidence>
<feature type="domain" description="DUF5110" evidence="5">
    <location>
        <begin position="671"/>
        <end position="710"/>
    </location>
</feature>
<dbReference type="CDD" id="cd14752">
    <property type="entry name" value="GH31_N"/>
    <property type="match status" value="1"/>
</dbReference>
<dbReference type="Proteomes" id="UP000008461">
    <property type="component" value="Chromosome"/>
</dbReference>
<dbReference type="InterPro" id="IPR017853">
    <property type="entry name" value="GH"/>
</dbReference>
<name>F4L121_HALH1</name>
<dbReference type="InterPro" id="IPR011013">
    <property type="entry name" value="Gal_mutarotase_sf_dom"/>
</dbReference>
<dbReference type="Pfam" id="PF17137">
    <property type="entry name" value="DUF5110"/>
    <property type="match status" value="1"/>
</dbReference>
<accession>F4L121</accession>
<dbReference type="Pfam" id="PF13802">
    <property type="entry name" value="Gal_mutarotas_2"/>
    <property type="match status" value="1"/>
</dbReference>
<keyword evidence="2 7" id="KW-0378">Hydrolase</keyword>
<evidence type="ECO:0000313" key="7">
    <source>
        <dbReference type="EMBL" id="AEE51608.1"/>
    </source>
</evidence>
<dbReference type="Gene3D" id="2.60.40.1180">
    <property type="entry name" value="Golgi alpha-mannosidase II"/>
    <property type="match status" value="2"/>
</dbReference>
<sequence>MICGGNMSKCIRRRRVLTFTENNHKHMQPFRTFTLFLFIICQFSAVAQTKLLWQELYPGIWKAAAGKPEKISLLSTAGAKPQLQALAKLPKTTFPLDKAAIDLKVIDHKIYLRFPLDEEEQLFGLGLNFQTVNQRGRIMELHVDHYGGEDNGRTHAPVPFYVSSKGYGVLIDAARYITVYAGTGVRTNAAHPPVVYDRNTDKQWDAQPYSDAVEILVPAEGANIYIFAGPTPMQVVQRYNLMNGGGYLPPKWGLGFTQRVPTLYSQDDILKEATSFEAHNFPLDFIGVEPGWHSSSYPCTFEWDKTRFPDPKGFLEALAKKGLSANLWFNPYVSPKASLYPKIKPLSGSHTVWNGIVSDFTLPQTRALFKDHFMKTHLEIGVGGYKVDEVDGYDFWVWPDVATFPSGTSAEQMRQVYGNMVQNMTGSWFKAINKRTYGLVRASNAGSSNFPYVIYNDYYSHKDFITALVNSSFIGVLWTPEVRASKSAEEWVRRMQSVCFSPMAMLNAWADGTKPWSFPEVEQAVNEVASLRMQLLPYLYSTFAQYHFEGKPPFRAMNLVEGFGYKPPTVAGQLDATANPYAMSVKKDIKDQYMMGDFILVAPMFAGETSREVYLPQGKWYDFYTGELVGENQKINITPALDKIPLFVKDGGIIPMIPTRRQAPKVGDILPLEVRHYGSAAGSFQLYDDDGISFDYEKGAHSFTRLAVAKNSVGALQGELPTLPTGKPFGYAKEIKWVFMTKTK</sequence>
<gene>
    <name evidence="7" type="ordered locus">Halhy_3756</name>
</gene>
<dbReference type="STRING" id="760192.Halhy_3756"/>
<dbReference type="Pfam" id="PF01055">
    <property type="entry name" value="Glyco_hydro_31_2nd"/>
    <property type="match status" value="1"/>
</dbReference>
<keyword evidence="2 7" id="KW-0326">Glycosidase</keyword>
<dbReference type="eggNOG" id="COG1501">
    <property type="taxonomic scope" value="Bacteria"/>
</dbReference>
<keyword evidence="8" id="KW-1185">Reference proteome</keyword>
<dbReference type="GO" id="GO:0004558">
    <property type="term" value="F:alpha-1,4-glucosidase activity"/>
    <property type="evidence" value="ECO:0007669"/>
    <property type="project" value="UniProtKB-EC"/>
</dbReference>